<reference evidence="2" key="1">
    <citation type="journal article" date="2020" name="Phytopathology">
        <title>Genome Sequence Resources of Colletotrichum truncatum, C. plurivorum, C. musicola, and C. sojae: Four Species Pathogenic to Soybean (Glycine max).</title>
        <authorList>
            <person name="Rogerio F."/>
            <person name="Boufleur T.R."/>
            <person name="Ciampi-Guillardi M."/>
            <person name="Sukno S.A."/>
            <person name="Thon M.R."/>
            <person name="Massola Junior N.S."/>
            <person name="Baroncelli R."/>
        </authorList>
    </citation>
    <scope>NUCLEOTIDE SEQUENCE</scope>
    <source>
        <strain evidence="2">LFN0074</strain>
    </source>
</reference>
<proteinExistence type="predicted"/>
<protein>
    <submittedName>
        <fullName evidence="2">Uncharacterized protein</fullName>
    </submittedName>
</protein>
<dbReference type="Proteomes" id="UP000639643">
    <property type="component" value="Unassembled WGS sequence"/>
</dbReference>
<name>A0A8H6KLF4_9PEZI</name>
<sequence length="138" mass="14761">MFDGDAQLTLAAIRDGPLTCKAPDELIGQRGLQRLHVAATVLVNAVGNSLRDVDREVGGVEEGASAQETRRRGRRGPYRDSYCGMPVSAKAAALLSEEPRRAYGGTPSMLMEDQTSLAPALWRSAGDQERRGQLGAHG</sequence>
<keyword evidence="3" id="KW-1185">Reference proteome</keyword>
<evidence type="ECO:0000313" key="2">
    <source>
        <dbReference type="EMBL" id="KAF6832886.1"/>
    </source>
</evidence>
<organism evidence="2 3">
    <name type="scientific">Colletotrichum musicola</name>
    <dbReference type="NCBI Taxonomy" id="2175873"/>
    <lineage>
        <taxon>Eukaryota</taxon>
        <taxon>Fungi</taxon>
        <taxon>Dikarya</taxon>
        <taxon>Ascomycota</taxon>
        <taxon>Pezizomycotina</taxon>
        <taxon>Sordariomycetes</taxon>
        <taxon>Hypocreomycetidae</taxon>
        <taxon>Glomerellales</taxon>
        <taxon>Glomerellaceae</taxon>
        <taxon>Colletotrichum</taxon>
        <taxon>Colletotrichum orchidearum species complex</taxon>
    </lineage>
</organism>
<accession>A0A8H6KLF4</accession>
<feature type="region of interest" description="Disordered" evidence="1">
    <location>
        <begin position="56"/>
        <end position="81"/>
    </location>
</feature>
<evidence type="ECO:0000256" key="1">
    <source>
        <dbReference type="SAM" id="MobiDB-lite"/>
    </source>
</evidence>
<comment type="caution">
    <text evidence="2">The sequence shown here is derived from an EMBL/GenBank/DDBJ whole genome shotgun (WGS) entry which is preliminary data.</text>
</comment>
<evidence type="ECO:0000313" key="3">
    <source>
        <dbReference type="Proteomes" id="UP000639643"/>
    </source>
</evidence>
<dbReference type="AlphaFoldDB" id="A0A8H6KLF4"/>
<gene>
    <name evidence="2" type="ORF">CMUS01_06758</name>
</gene>
<dbReference type="EMBL" id="WIGM01000227">
    <property type="protein sequence ID" value="KAF6832886.1"/>
    <property type="molecule type" value="Genomic_DNA"/>
</dbReference>